<accession>A0A840BPI9</accession>
<dbReference type="AlphaFoldDB" id="A0A840BPI9"/>
<gene>
    <name evidence="1" type="ORF">GGR36_003889</name>
</gene>
<organism evidence="1 2">
    <name type="scientific">Niveibacterium umoris</name>
    <dbReference type="NCBI Taxonomy" id="1193620"/>
    <lineage>
        <taxon>Bacteria</taxon>
        <taxon>Pseudomonadati</taxon>
        <taxon>Pseudomonadota</taxon>
        <taxon>Betaproteobacteria</taxon>
        <taxon>Rhodocyclales</taxon>
        <taxon>Rhodocyclaceae</taxon>
        <taxon>Niveibacterium</taxon>
    </lineage>
</organism>
<protein>
    <submittedName>
        <fullName evidence="1">Uncharacterized protein</fullName>
    </submittedName>
</protein>
<dbReference type="RefSeq" id="WP_183636881.1">
    <property type="nucleotide sequence ID" value="NZ_BAABLE010000009.1"/>
</dbReference>
<name>A0A840BPI9_9RHOO</name>
<dbReference type="EMBL" id="JACIET010000002">
    <property type="protein sequence ID" value="MBB4014543.1"/>
    <property type="molecule type" value="Genomic_DNA"/>
</dbReference>
<reference evidence="1 2" key="1">
    <citation type="submission" date="2020-08" db="EMBL/GenBank/DDBJ databases">
        <title>Genomic Encyclopedia of Type Strains, Phase IV (KMG-IV): sequencing the most valuable type-strain genomes for metagenomic binning, comparative biology and taxonomic classification.</title>
        <authorList>
            <person name="Goeker M."/>
        </authorList>
    </citation>
    <scope>NUCLEOTIDE SEQUENCE [LARGE SCALE GENOMIC DNA]</scope>
    <source>
        <strain evidence="1 2">DSM 106739</strain>
    </source>
</reference>
<sequence>MSALDPYASATLFYKLALNFCRLAPMRSTMKVEKQTDGTWTVRTEDGRLVGTLDGRYGEWVARAGNMTLGVCRTRQTAEILVRAFASGQKAMKWVSEN</sequence>
<evidence type="ECO:0000313" key="1">
    <source>
        <dbReference type="EMBL" id="MBB4014543.1"/>
    </source>
</evidence>
<dbReference type="Proteomes" id="UP000561045">
    <property type="component" value="Unassembled WGS sequence"/>
</dbReference>
<comment type="caution">
    <text evidence="1">The sequence shown here is derived from an EMBL/GenBank/DDBJ whole genome shotgun (WGS) entry which is preliminary data.</text>
</comment>
<evidence type="ECO:0000313" key="2">
    <source>
        <dbReference type="Proteomes" id="UP000561045"/>
    </source>
</evidence>
<keyword evidence="2" id="KW-1185">Reference proteome</keyword>
<proteinExistence type="predicted"/>